<dbReference type="EMBL" id="LKCW01000196">
    <property type="protein sequence ID" value="KPM36627.1"/>
    <property type="molecule type" value="Genomic_DNA"/>
</dbReference>
<accession>A0A0P7B7X4</accession>
<gene>
    <name evidence="2" type="ORF">AK830_g9929</name>
</gene>
<protein>
    <submittedName>
        <fullName evidence="2">Uncharacterized protein</fullName>
    </submittedName>
</protein>
<keyword evidence="3" id="KW-1185">Reference proteome</keyword>
<organism evidence="2 3">
    <name type="scientific">Neonectria ditissima</name>
    <dbReference type="NCBI Taxonomy" id="78410"/>
    <lineage>
        <taxon>Eukaryota</taxon>
        <taxon>Fungi</taxon>
        <taxon>Dikarya</taxon>
        <taxon>Ascomycota</taxon>
        <taxon>Pezizomycotina</taxon>
        <taxon>Sordariomycetes</taxon>
        <taxon>Hypocreomycetidae</taxon>
        <taxon>Hypocreales</taxon>
        <taxon>Nectriaceae</taxon>
        <taxon>Neonectria</taxon>
    </lineage>
</organism>
<reference evidence="2 3" key="1">
    <citation type="submission" date="2015-09" db="EMBL/GenBank/DDBJ databases">
        <title>Draft genome of a European isolate of the apple canker pathogen Neonectria ditissima.</title>
        <authorList>
            <person name="Gomez-Cortecero A."/>
            <person name="Harrison R.J."/>
            <person name="Armitage A.D."/>
        </authorList>
    </citation>
    <scope>NUCLEOTIDE SEQUENCE [LARGE SCALE GENOMIC DNA]</scope>
    <source>
        <strain evidence="2 3">R09/05</strain>
    </source>
</reference>
<evidence type="ECO:0000313" key="3">
    <source>
        <dbReference type="Proteomes" id="UP000050424"/>
    </source>
</evidence>
<evidence type="ECO:0000256" key="1">
    <source>
        <dbReference type="SAM" id="MobiDB-lite"/>
    </source>
</evidence>
<comment type="caution">
    <text evidence="2">The sequence shown here is derived from an EMBL/GenBank/DDBJ whole genome shotgun (WGS) entry which is preliminary data.</text>
</comment>
<evidence type="ECO:0000313" key="2">
    <source>
        <dbReference type="EMBL" id="KPM36627.1"/>
    </source>
</evidence>
<proteinExistence type="predicted"/>
<dbReference type="Proteomes" id="UP000050424">
    <property type="component" value="Unassembled WGS sequence"/>
</dbReference>
<dbReference type="AlphaFoldDB" id="A0A0P7B7X4"/>
<feature type="region of interest" description="Disordered" evidence="1">
    <location>
        <begin position="136"/>
        <end position="158"/>
    </location>
</feature>
<name>A0A0P7B7X4_9HYPO</name>
<sequence>MSVSITRLVLQTGDDSASRTAYTSGYRHDLDQEIKLSMYKKQLRKTGLDRLGGFRSSRAGSISTIAKVHLAVFGCDLLIADTAVDIDDLGFIAKERELLKKLANKLELGSYPEVTEDRDKDTDSSRNIIGSVDALSLQVTGPPNPGAAGFREAELSRS</sequence>